<evidence type="ECO:0000256" key="10">
    <source>
        <dbReference type="ARBA" id="ARBA00022833"/>
    </source>
</evidence>
<dbReference type="RefSeq" id="XP_014673636.1">
    <property type="nucleotide sequence ID" value="XM_014818150.1"/>
</dbReference>
<dbReference type="InterPro" id="IPR036866">
    <property type="entry name" value="RibonucZ/Hydroxyglut_hydro"/>
</dbReference>
<evidence type="ECO:0000313" key="12">
    <source>
        <dbReference type="Proteomes" id="UP000695022"/>
    </source>
</evidence>
<evidence type="ECO:0000256" key="8">
    <source>
        <dbReference type="ARBA" id="ARBA00022759"/>
    </source>
</evidence>
<comment type="cofactor">
    <cofactor evidence="2">
        <name>Zn(2+)</name>
        <dbReference type="ChEBI" id="CHEBI:29105"/>
    </cofactor>
</comment>
<dbReference type="Gene3D" id="3.60.15.10">
    <property type="entry name" value="Ribonuclease Z/Hydroxyacylglutathione hydrolase-like"/>
    <property type="match status" value="1"/>
</dbReference>
<organism evidence="12 13">
    <name type="scientific">Priapulus caudatus</name>
    <name type="common">Priapulid worm</name>
    <dbReference type="NCBI Taxonomy" id="37621"/>
    <lineage>
        <taxon>Eukaryota</taxon>
        <taxon>Metazoa</taxon>
        <taxon>Ecdysozoa</taxon>
        <taxon>Scalidophora</taxon>
        <taxon>Priapulida</taxon>
        <taxon>Priapulimorpha</taxon>
        <taxon>Priapulimorphida</taxon>
        <taxon>Priapulidae</taxon>
        <taxon>Priapulus</taxon>
    </lineage>
</organism>
<proteinExistence type="inferred from homology"/>
<comment type="similarity">
    <text evidence="3">Belongs to the RNase Z family.</text>
</comment>
<name>A0ABM1EN65_PRICU</name>
<keyword evidence="8" id="KW-0255">Endonuclease</keyword>
<dbReference type="InterPro" id="IPR047151">
    <property type="entry name" value="RNZ2-like"/>
</dbReference>
<keyword evidence="5" id="KW-0819">tRNA processing</keyword>
<evidence type="ECO:0000256" key="11">
    <source>
        <dbReference type="SAM" id="MobiDB-lite"/>
    </source>
</evidence>
<evidence type="ECO:0000313" key="13">
    <source>
        <dbReference type="RefSeq" id="XP_014673636.1"/>
    </source>
</evidence>
<dbReference type="PANTHER" id="PTHR12553">
    <property type="entry name" value="ZINC PHOSPHODIESTERASE ELAC PROTEIN 2"/>
    <property type="match status" value="1"/>
</dbReference>
<evidence type="ECO:0000256" key="9">
    <source>
        <dbReference type="ARBA" id="ARBA00022801"/>
    </source>
</evidence>
<evidence type="ECO:0000256" key="2">
    <source>
        <dbReference type="ARBA" id="ARBA00001947"/>
    </source>
</evidence>
<sequence>MEDDLIDEARRKAHSTTSQAIEVGRKMNAKFIMLNHFSQRYSKVPLFSDDFTSNVGVSFDNMRVRPRDLPLLPLFPNPLRAMFADHYEEMEGKRTKRQVRKQLEMEEKKLKQR</sequence>
<evidence type="ECO:0000256" key="5">
    <source>
        <dbReference type="ARBA" id="ARBA00022694"/>
    </source>
</evidence>
<keyword evidence="7" id="KW-0479">Metal-binding</keyword>
<dbReference type="PANTHER" id="PTHR12553:SF49">
    <property type="entry name" value="ZINC PHOSPHODIESTERASE ELAC PROTEIN 2"/>
    <property type="match status" value="1"/>
</dbReference>
<keyword evidence="10" id="KW-0862">Zinc</keyword>
<dbReference type="EC" id="3.1.26.11" evidence="4"/>
<evidence type="ECO:0000256" key="1">
    <source>
        <dbReference type="ARBA" id="ARBA00000402"/>
    </source>
</evidence>
<dbReference type="Proteomes" id="UP000695022">
    <property type="component" value="Unplaced"/>
</dbReference>
<evidence type="ECO:0000256" key="7">
    <source>
        <dbReference type="ARBA" id="ARBA00022723"/>
    </source>
</evidence>
<keyword evidence="12" id="KW-1185">Reference proteome</keyword>
<protein>
    <recommendedName>
        <fullName evidence="4">ribonuclease Z</fullName>
        <ecNumber evidence="4">3.1.26.11</ecNumber>
    </recommendedName>
</protein>
<comment type="catalytic activity">
    <reaction evidence="1">
        <text>Endonucleolytic cleavage of RNA, removing extra 3' nucleotides from tRNA precursor, generating 3' termini of tRNAs. A 3'-hydroxy group is left at the tRNA terminus and a 5'-phosphoryl group is left at the trailer molecule.</text>
        <dbReference type="EC" id="3.1.26.11"/>
    </reaction>
</comment>
<gene>
    <name evidence="13" type="primary">LOC106813906</name>
</gene>
<evidence type="ECO:0000256" key="3">
    <source>
        <dbReference type="ARBA" id="ARBA00007823"/>
    </source>
</evidence>
<dbReference type="GeneID" id="106813906"/>
<keyword evidence="9" id="KW-0378">Hydrolase</keyword>
<dbReference type="SUPFAM" id="SSF56281">
    <property type="entry name" value="Metallo-hydrolase/oxidoreductase"/>
    <property type="match status" value="1"/>
</dbReference>
<keyword evidence="6" id="KW-0540">Nuclease</keyword>
<accession>A0ABM1EN65</accession>
<evidence type="ECO:0000256" key="4">
    <source>
        <dbReference type="ARBA" id="ARBA00012477"/>
    </source>
</evidence>
<feature type="region of interest" description="Disordered" evidence="11">
    <location>
        <begin position="93"/>
        <end position="113"/>
    </location>
</feature>
<reference evidence="13" key="1">
    <citation type="submission" date="2025-08" db="UniProtKB">
        <authorList>
            <consortium name="RefSeq"/>
        </authorList>
    </citation>
    <scope>IDENTIFICATION</scope>
</reference>
<evidence type="ECO:0000256" key="6">
    <source>
        <dbReference type="ARBA" id="ARBA00022722"/>
    </source>
</evidence>
<feature type="compositionally biased region" description="Basic and acidic residues" evidence="11">
    <location>
        <begin position="101"/>
        <end position="113"/>
    </location>
</feature>